<proteinExistence type="predicted"/>
<comment type="caution">
    <text evidence="3">The sequence shown here is derived from an EMBL/GenBank/DDBJ whole genome shotgun (WGS) entry which is preliminary data.</text>
</comment>
<feature type="domain" description="Replication factor A C-terminal" evidence="2">
    <location>
        <begin position="56"/>
        <end position="168"/>
    </location>
</feature>
<dbReference type="OrthoDB" id="1740937at2759"/>
<evidence type="ECO:0000313" key="4">
    <source>
        <dbReference type="Proteomes" id="UP000594638"/>
    </source>
</evidence>
<dbReference type="Proteomes" id="UP000594638">
    <property type="component" value="Unassembled WGS sequence"/>
</dbReference>
<evidence type="ECO:0000256" key="1">
    <source>
        <dbReference type="SAM" id="MobiDB-lite"/>
    </source>
</evidence>
<feature type="compositionally biased region" description="Basic and acidic residues" evidence="1">
    <location>
        <begin position="208"/>
        <end position="220"/>
    </location>
</feature>
<gene>
    <name evidence="3" type="ORF">OLEA9_A076711</name>
</gene>
<protein>
    <recommendedName>
        <fullName evidence="2">Replication factor A C-terminal domain-containing protein</fullName>
    </recommendedName>
</protein>
<dbReference type="EMBL" id="CACTIH010009108">
    <property type="protein sequence ID" value="CAA3024463.1"/>
    <property type="molecule type" value="Genomic_DNA"/>
</dbReference>
<sequence length="220" mass="24986">MEMPTEYKLIPDIKPGDSSWTVKAIVSEKCSPTKARNSQLKYQHIWLMDPKQRHFWTRANVTLAEIDQPLWYLSCDNCNKSASETVNKTYSCRFCKHSYATPTPRARAIVQLQDSTGSIITSIIGKPAETFLKCSATELMKQSSEEHTKISSIVPTNTAHDNIVYIKAVNMEATINKTPYEIIFILEPHPKDDNHLPTNITQPSSSHEAYKDADKKQKQD</sequence>
<dbReference type="Gramene" id="OE9A076711T1">
    <property type="protein sequence ID" value="OE9A076711C1"/>
    <property type="gene ID" value="OE9A076711"/>
</dbReference>
<dbReference type="SUPFAM" id="SSF50249">
    <property type="entry name" value="Nucleic acid-binding proteins"/>
    <property type="match status" value="1"/>
</dbReference>
<dbReference type="Gene3D" id="2.40.50.140">
    <property type="entry name" value="Nucleic acid-binding proteins"/>
    <property type="match status" value="1"/>
</dbReference>
<name>A0A8S0UY13_OLEEU</name>
<accession>A0A8S0UY13</accession>
<reference evidence="3 4" key="1">
    <citation type="submission" date="2019-12" db="EMBL/GenBank/DDBJ databases">
        <authorList>
            <person name="Alioto T."/>
            <person name="Alioto T."/>
            <person name="Gomez Garrido J."/>
        </authorList>
    </citation>
    <scope>NUCLEOTIDE SEQUENCE [LARGE SCALE GENOMIC DNA]</scope>
</reference>
<dbReference type="Pfam" id="PF08646">
    <property type="entry name" value="Rep_fac-A_C"/>
    <property type="match status" value="1"/>
</dbReference>
<organism evidence="3 4">
    <name type="scientific">Olea europaea subsp. europaea</name>
    <dbReference type="NCBI Taxonomy" id="158383"/>
    <lineage>
        <taxon>Eukaryota</taxon>
        <taxon>Viridiplantae</taxon>
        <taxon>Streptophyta</taxon>
        <taxon>Embryophyta</taxon>
        <taxon>Tracheophyta</taxon>
        <taxon>Spermatophyta</taxon>
        <taxon>Magnoliopsida</taxon>
        <taxon>eudicotyledons</taxon>
        <taxon>Gunneridae</taxon>
        <taxon>Pentapetalae</taxon>
        <taxon>asterids</taxon>
        <taxon>lamiids</taxon>
        <taxon>Lamiales</taxon>
        <taxon>Oleaceae</taxon>
        <taxon>Oleeae</taxon>
        <taxon>Olea</taxon>
    </lineage>
</organism>
<evidence type="ECO:0000259" key="2">
    <source>
        <dbReference type="Pfam" id="PF08646"/>
    </source>
</evidence>
<dbReference type="InterPro" id="IPR013955">
    <property type="entry name" value="Rep_factor-A_C"/>
</dbReference>
<feature type="compositionally biased region" description="Polar residues" evidence="1">
    <location>
        <begin position="196"/>
        <end position="207"/>
    </location>
</feature>
<evidence type="ECO:0000313" key="3">
    <source>
        <dbReference type="EMBL" id="CAA3024463.1"/>
    </source>
</evidence>
<feature type="region of interest" description="Disordered" evidence="1">
    <location>
        <begin position="191"/>
        <end position="220"/>
    </location>
</feature>
<keyword evidence="4" id="KW-1185">Reference proteome</keyword>
<dbReference type="AlphaFoldDB" id="A0A8S0UY13"/>
<dbReference type="InterPro" id="IPR012340">
    <property type="entry name" value="NA-bd_OB-fold"/>
</dbReference>